<name>A0A9W9REK3_9EURO</name>
<keyword evidence="2" id="KW-1185">Reference proteome</keyword>
<evidence type="ECO:0000313" key="2">
    <source>
        <dbReference type="Proteomes" id="UP001147752"/>
    </source>
</evidence>
<protein>
    <recommendedName>
        <fullName evidence="3">Transcription factor domain-containing protein</fullName>
    </recommendedName>
</protein>
<dbReference type="RefSeq" id="XP_056574215.1">
    <property type="nucleotide sequence ID" value="XM_056728400.1"/>
</dbReference>
<organism evidence="1 2">
    <name type="scientific">Penicillium concentricum</name>
    <dbReference type="NCBI Taxonomy" id="293559"/>
    <lineage>
        <taxon>Eukaryota</taxon>
        <taxon>Fungi</taxon>
        <taxon>Dikarya</taxon>
        <taxon>Ascomycota</taxon>
        <taxon>Pezizomycotina</taxon>
        <taxon>Eurotiomycetes</taxon>
        <taxon>Eurotiomycetidae</taxon>
        <taxon>Eurotiales</taxon>
        <taxon>Aspergillaceae</taxon>
        <taxon>Penicillium</taxon>
    </lineage>
</organism>
<gene>
    <name evidence="1" type="ORF">N7517_010677</name>
</gene>
<reference evidence="1" key="2">
    <citation type="journal article" date="2023" name="IMA Fungus">
        <title>Comparative genomic study of the Penicillium genus elucidates a diverse pangenome and 15 lateral gene transfer events.</title>
        <authorList>
            <person name="Petersen C."/>
            <person name="Sorensen T."/>
            <person name="Nielsen M.R."/>
            <person name="Sondergaard T.E."/>
            <person name="Sorensen J.L."/>
            <person name="Fitzpatrick D.A."/>
            <person name="Frisvad J.C."/>
            <person name="Nielsen K.L."/>
        </authorList>
    </citation>
    <scope>NUCLEOTIDE SEQUENCE</scope>
    <source>
        <strain evidence="1">IBT 3081</strain>
    </source>
</reference>
<sequence>MIPCRLIDEWHKKNFASMPEIWRSWLYLSWFSIYSSEMGPRDSQQRERSTCFRLSIMCLSSAHITAVSDRIEQNAAVSQANRQLREGTLHTLTHKMRSHMLEKSYPCNSNTGVFTMVEILASMLALCYSEILIPNSKEWGLHLQACRVIIDRHSLQTDAVQKQNDFINFLVKEVSDLLACGNFSIFSRHVEYSTAPYRPNISDNQSWGFLNLIDEITVTERSRYDTFVQNRSPPSVDMNDWHIKLDEAYEKATKMLDWLPSSGKTQRQYSFAIVKAHYYAVSIYCYQALKPSRGSNIKSRKPSIETLLESIKCTECQKDEVRQQQIGKFFQESIFASGFWCNDAARRFLRAFWKNSSEGESVNWITFARRNELKIGSFVVF</sequence>
<dbReference type="Pfam" id="PF11951">
    <property type="entry name" value="Fungal_trans_2"/>
    <property type="match status" value="1"/>
</dbReference>
<dbReference type="EMBL" id="JAPZBT010000006">
    <property type="protein sequence ID" value="KAJ5356068.1"/>
    <property type="molecule type" value="Genomic_DNA"/>
</dbReference>
<dbReference type="GeneID" id="81467583"/>
<evidence type="ECO:0008006" key="3">
    <source>
        <dbReference type="Google" id="ProtNLM"/>
    </source>
</evidence>
<dbReference type="InterPro" id="IPR021858">
    <property type="entry name" value="Fun_TF"/>
</dbReference>
<dbReference type="AlphaFoldDB" id="A0A9W9REK3"/>
<accession>A0A9W9REK3</accession>
<dbReference type="OrthoDB" id="3251668at2759"/>
<proteinExistence type="predicted"/>
<comment type="caution">
    <text evidence="1">The sequence shown here is derived from an EMBL/GenBank/DDBJ whole genome shotgun (WGS) entry which is preliminary data.</text>
</comment>
<dbReference type="Proteomes" id="UP001147752">
    <property type="component" value="Unassembled WGS sequence"/>
</dbReference>
<evidence type="ECO:0000313" key="1">
    <source>
        <dbReference type="EMBL" id="KAJ5356068.1"/>
    </source>
</evidence>
<reference evidence="1" key="1">
    <citation type="submission" date="2022-12" db="EMBL/GenBank/DDBJ databases">
        <authorList>
            <person name="Petersen C."/>
        </authorList>
    </citation>
    <scope>NUCLEOTIDE SEQUENCE</scope>
    <source>
        <strain evidence="1">IBT 3081</strain>
    </source>
</reference>